<dbReference type="EMBL" id="QZCG01000004">
    <property type="protein sequence ID" value="RJE86541.1"/>
    <property type="molecule type" value="Genomic_DNA"/>
</dbReference>
<organism evidence="2 3">
    <name type="scientific">Paracoccus onubensis</name>
    <dbReference type="NCBI Taxonomy" id="1675788"/>
    <lineage>
        <taxon>Bacteria</taxon>
        <taxon>Pseudomonadati</taxon>
        <taxon>Pseudomonadota</taxon>
        <taxon>Alphaproteobacteria</taxon>
        <taxon>Rhodobacterales</taxon>
        <taxon>Paracoccaceae</taxon>
        <taxon>Paracoccus</taxon>
    </lineage>
</organism>
<name>A0A418SZZ6_9RHOB</name>
<gene>
    <name evidence="2" type="ORF">D3P04_07435</name>
</gene>
<dbReference type="InterPro" id="IPR044927">
    <property type="entry name" value="Endonuclea_NS_2"/>
</dbReference>
<dbReference type="Proteomes" id="UP000284202">
    <property type="component" value="Unassembled WGS sequence"/>
</dbReference>
<proteinExistence type="predicted"/>
<dbReference type="Pfam" id="PF13930">
    <property type="entry name" value="Endonuclea_NS_2"/>
    <property type="match status" value="1"/>
</dbReference>
<dbReference type="InterPro" id="IPR044929">
    <property type="entry name" value="DNA/RNA_non-sp_Endonuclease_sf"/>
</dbReference>
<evidence type="ECO:0000313" key="3">
    <source>
        <dbReference type="Proteomes" id="UP000284202"/>
    </source>
</evidence>
<keyword evidence="3" id="KW-1185">Reference proteome</keyword>
<feature type="domain" description="Type VII secretion system protein EssD-like" evidence="1">
    <location>
        <begin position="2"/>
        <end position="63"/>
    </location>
</feature>
<dbReference type="AlphaFoldDB" id="A0A418SZZ6"/>
<dbReference type="OrthoDB" id="2664633at2"/>
<dbReference type="Gene3D" id="3.40.570.10">
    <property type="entry name" value="Extracellular Endonuclease, subunit A"/>
    <property type="match status" value="1"/>
</dbReference>
<accession>A0A418SZZ6</accession>
<evidence type="ECO:0000259" key="1">
    <source>
        <dbReference type="Pfam" id="PF13930"/>
    </source>
</evidence>
<reference evidence="3" key="1">
    <citation type="submission" date="2018-09" db="EMBL/GenBank/DDBJ databases">
        <title>Acidovorax cavernicola nov. sp. isolated from Gruta de las Maravillas (Aracena, Spain).</title>
        <authorList>
            <person name="Jurado V."/>
            <person name="Gutierrez-Patricio S."/>
            <person name="Gonzalez-Pimentel J.L."/>
            <person name="Miller A.Z."/>
            <person name="Laiz L."/>
            <person name="Saiz-Jimenez C."/>
        </authorList>
    </citation>
    <scope>NUCLEOTIDE SEQUENCE [LARGE SCALE GENOMIC DNA]</scope>
    <source>
        <strain evidence="3">1011MAR3C25</strain>
    </source>
</reference>
<sequence length="97" mass="11287">MGHRFTGDQGPKNLFPQQFNFNRGAYKAIEDEWERAIKAGYEVQVNVKLTPPGAARPDRVEVEWQYFDKNGNQIGRKKKEEFKNASGQKYESMAFRD</sequence>
<evidence type="ECO:0000313" key="2">
    <source>
        <dbReference type="EMBL" id="RJE86541.1"/>
    </source>
</evidence>
<protein>
    <recommendedName>
        <fullName evidence="1">Type VII secretion system protein EssD-like domain-containing protein</fullName>
    </recommendedName>
</protein>
<comment type="caution">
    <text evidence="2">The sequence shown here is derived from an EMBL/GenBank/DDBJ whole genome shotgun (WGS) entry which is preliminary data.</text>
</comment>